<dbReference type="PANTHER" id="PTHR43861">
    <property type="entry name" value="TRANS-ACONITATE 2-METHYLTRANSFERASE-RELATED"/>
    <property type="match status" value="1"/>
</dbReference>
<dbReference type="OrthoDB" id="9783256at2"/>
<sequence length="255" mass="29961">MNQIYQRFAEVYSRGSYPEFSKWVLSLLPSLLEKFSLPKSGKLLDLACGEGTFLEGMLLNNWQVTGLDQSAEMLRLAEMRLRQTGQPFHLIQDDMRNLDFDNEFDLVTCWFDSMNYLLEVSDLENVFRRVFRALKAKGGFLFDMNTLYGLFVRWQQQPVYIPQDNEDLLEIHIPSCNYEKSEASLRIILFIRNHQTQQWERWEEIHTQRAYPMDTIQALLEKVGFRVLDRLGNLSDQSPAQPDSGRVWFFAQKPA</sequence>
<proteinExistence type="predicted"/>
<keyword evidence="1" id="KW-0808">Transferase</keyword>
<dbReference type="InterPro" id="IPR041698">
    <property type="entry name" value="Methyltransf_25"/>
</dbReference>
<reference evidence="3 4" key="1">
    <citation type="submission" date="2015-07" db="EMBL/GenBank/DDBJ databases">
        <title>Draft genome of Bellilinea caldifistulae DSM 17877.</title>
        <authorList>
            <person name="Hemp J."/>
            <person name="Ward L.M."/>
            <person name="Pace L.A."/>
            <person name="Fischer W.W."/>
        </authorList>
    </citation>
    <scope>NUCLEOTIDE SEQUENCE [LARGE SCALE GENOMIC DNA]</scope>
    <source>
        <strain evidence="3 4">GOMI-1</strain>
    </source>
</reference>
<evidence type="ECO:0000256" key="1">
    <source>
        <dbReference type="ARBA" id="ARBA00022679"/>
    </source>
</evidence>
<evidence type="ECO:0000259" key="2">
    <source>
        <dbReference type="Pfam" id="PF13649"/>
    </source>
</evidence>
<dbReference type="Proteomes" id="UP000050514">
    <property type="component" value="Unassembled WGS sequence"/>
</dbReference>
<dbReference type="AlphaFoldDB" id="A0A0P6XPW5"/>
<dbReference type="Pfam" id="PF13649">
    <property type="entry name" value="Methyltransf_25"/>
    <property type="match status" value="1"/>
</dbReference>
<dbReference type="CDD" id="cd02440">
    <property type="entry name" value="AdoMet_MTases"/>
    <property type="match status" value="1"/>
</dbReference>
<organism evidence="3 4">
    <name type="scientific">Bellilinea caldifistulae</name>
    <dbReference type="NCBI Taxonomy" id="360411"/>
    <lineage>
        <taxon>Bacteria</taxon>
        <taxon>Bacillati</taxon>
        <taxon>Chloroflexota</taxon>
        <taxon>Anaerolineae</taxon>
        <taxon>Anaerolineales</taxon>
        <taxon>Anaerolineaceae</taxon>
        <taxon>Bellilinea</taxon>
    </lineage>
</organism>
<dbReference type="InterPro" id="IPR029063">
    <property type="entry name" value="SAM-dependent_MTases_sf"/>
</dbReference>
<dbReference type="Gene3D" id="2.20.25.110">
    <property type="entry name" value="S-adenosyl-L-methionine-dependent methyltransferases"/>
    <property type="match status" value="1"/>
</dbReference>
<comment type="caution">
    <text evidence="3">The sequence shown here is derived from an EMBL/GenBank/DDBJ whole genome shotgun (WGS) entry which is preliminary data.</text>
</comment>
<protein>
    <recommendedName>
        <fullName evidence="2">Methyltransferase domain-containing protein</fullName>
    </recommendedName>
</protein>
<dbReference type="GO" id="GO:0016740">
    <property type="term" value="F:transferase activity"/>
    <property type="evidence" value="ECO:0007669"/>
    <property type="project" value="UniProtKB-KW"/>
</dbReference>
<dbReference type="EMBL" id="LGHJ01000018">
    <property type="protein sequence ID" value="KPL74251.1"/>
    <property type="molecule type" value="Genomic_DNA"/>
</dbReference>
<name>A0A0P6XPW5_9CHLR</name>
<feature type="domain" description="Methyltransferase" evidence="2">
    <location>
        <begin position="44"/>
        <end position="138"/>
    </location>
</feature>
<dbReference type="RefSeq" id="WP_061915585.1">
    <property type="nucleotide sequence ID" value="NZ_DF967971.1"/>
</dbReference>
<evidence type="ECO:0000313" key="4">
    <source>
        <dbReference type="Proteomes" id="UP000050514"/>
    </source>
</evidence>
<dbReference type="STRING" id="360411.AC812_13195"/>
<accession>A0A0P6XPW5</accession>
<dbReference type="SUPFAM" id="SSF53335">
    <property type="entry name" value="S-adenosyl-L-methionine-dependent methyltransferases"/>
    <property type="match status" value="1"/>
</dbReference>
<evidence type="ECO:0000313" key="3">
    <source>
        <dbReference type="EMBL" id="KPL74251.1"/>
    </source>
</evidence>
<gene>
    <name evidence="3" type="ORF">AC812_13195</name>
</gene>
<keyword evidence="4" id="KW-1185">Reference proteome</keyword>
<dbReference type="Gene3D" id="3.40.50.150">
    <property type="entry name" value="Vaccinia Virus protein VP39"/>
    <property type="match status" value="1"/>
</dbReference>